<feature type="region of interest" description="Disordered" evidence="1">
    <location>
        <begin position="867"/>
        <end position="942"/>
    </location>
</feature>
<evidence type="ECO:0000313" key="4">
    <source>
        <dbReference type="Proteomes" id="UP000800235"/>
    </source>
</evidence>
<feature type="compositionally biased region" description="Polar residues" evidence="1">
    <location>
        <begin position="733"/>
        <end position="744"/>
    </location>
</feature>
<name>A0A9P4TSX0_9PEZI</name>
<gene>
    <name evidence="3" type="ORF">EJ08DRAFT_52224</name>
</gene>
<evidence type="ECO:0000313" key="3">
    <source>
        <dbReference type="EMBL" id="KAF2418663.1"/>
    </source>
</evidence>
<feature type="region of interest" description="Disordered" evidence="1">
    <location>
        <begin position="1"/>
        <end position="30"/>
    </location>
</feature>
<dbReference type="InterPro" id="IPR036322">
    <property type="entry name" value="WD40_repeat_dom_sf"/>
</dbReference>
<dbReference type="Pfam" id="PF23749">
    <property type="entry name" value="DUF7165"/>
    <property type="match status" value="1"/>
</dbReference>
<keyword evidence="4" id="KW-1185">Reference proteome</keyword>
<dbReference type="OrthoDB" id="3925024at2759"/>
<evidence type="ECO:0000259" key="2">
    <source>
        <dbReference type="Pfam" id="PF23749"/>
    </source>
</evidence>
<feature type="compositionally biased region" description="Polar residues" evidence="1">
    <location>
        <begin position="833"/>
        <end position="852"/>
    </location>
</feature>
<accession>A0A9P4TSX0</accession>
<feature type="compositionally biased region" description="Polar residues" evidence="1">
    <location>
        <begin position="867"/>
        <end position="887"/>
    </location>
</feature>
<dbReference type="EMBL" id="MU007126">
    <property type="protein sequence ID" value="KAF2418663.1"/>
    <property type="molecule type" value="Genomic_DNA"/>
</dbReference>
<comment type="caution">
    <text evidence="3">The sequence shown here is derived from an EMBL/GenBank/DDBJ whole genome shotgun (WGS) entry which is preliminary data.</text>
</comment>
<feature type="compositionally biased region" description="Low complexity" evidence="1">
    <location>
        <begin position="627"/>
        <end position="662"/>
    </location>
</feature>
<organism evidence="3 4">
    <name type="scientific">Tothia fuscella</name>
    <dbReference type="NCBI Taxonomy" id="1048955"/>
    <lineage>
        <taxon>Eukaryota</taxon>
        <taxon>Fungi</taxon>
        <taxon>Dikarya</taxon>
        <taxon>Ascomycota</taxon>
        <taxon>Pezizomycotina</taxon>
        <taxon>Dothideomycetes</taxon>
        <taxon>Pleosporomycetidae</taxon>
        <taxon>Venturiales</taxon>
        <taxon>Cylindrosympodiaceae</taxon>
        <taxon>Tothia</taxon>
    </lineage>
</organism>
<evidence type="ECO:0000256" key="1">
    <source>
        <dbReference type="SAM" id="MobiDB-lite"/>
    </source>
</evidence>
<feature type="compositionally biased region" description="Polar residues" evidence="1">
    <location>
        <begin position="787"/>
        <end position="803"/>
    </location>
</feature>
<sequence>MSESPFVGSIHDAGSGPDNGASTASNTAAPSYSSTQTTVVELLSTSATSSAFPESFGLSVSIKGRWIVAYSSSALYILSVRHLPAFQNSCRAFRVRRKPLAVAITDMGKFAVLTTSHKIDVYQCGEEQGNLLSGQCRKQETIFLNNEARTVAFSYCGEVVAAGSDVGIEIRNLSPGSVETDKRQINCAAVEFLSFSENGKSLLATTAARRTRVSTFISVNSAYEDALLEDNPITQPIGKVWITQLLFPERINARQAVFLPDAAGGSVNEVLAFDSHADRYSIWDITMKRFAGQKLAPPKDLRWSRSERFDDALPAVSCDGSHAALAVRFKGKKEVWTYHLAPDWRERATDSNMGSEEAFNNDDISPLQRIQLPSKDEGASPENITCLRWMEYNDAPIERLVVLISSATHSMPEDVVPSAAPAASGKIMLFDFRRTIPESNEESPETVIVDLDGIPITEGLADEVLELDREVDIVRRRTQVQRQRPDLSTRTNSSGSRTPRRSASSGSTTTLTRDASGSRSARRRRSFSSISSAGEGEDFGPITAVDEPYSQSQPRSQFSLNRAATMAANAPANRAHLRALPTRPLEYRRADGLREMPHESDADNWVPPPPPYTAEPDNTVSLPITSNPQAAAPYQPQPRARNQAPLSAATAPPASRPIAASRSAATPASAIAPVPVSIFNVPPPMSRTQTTTSVLPVPAVPVQLTPLIPRRPVASDIPLRSPLAPPMPGYLNSPMTFPPRSNSPGRVGPAALHMRTTSHPPSNSQSLPNSPATRIDGRDMPSPISHPPSSERTSGLHQRSESGGSIPRSAFGTVSTTPADLMRALPPAPGHQRPTSQIISPTNHHRNSSMIRENSRPALSRLATIDSNEISNNRHQTPHSSTNTTPETPGPRRQWWRIGGGREHPTRPPTAQSIHRAPQTRSTTPAPGRGKEKEGGMKCIVM</sequence>
<dbReference type="Proteomes" id="UP000800235">
    <property type="component" value="Unassembled WGS sequence"/>
</dbReference>
<protein>
    <recommendedName>
        <fullName evidence="2">DUF7165 domain-containing protein</fullName>
    </recommendedName>
</protein>
<feature type="region of interest" description="Disordered" evidence="1">
    <location>
        <begin position="730"/>
        <end position="853"/>
    </location>
</feature>
<feature type="region of interest" description="Disordered" evidence="1">
    <location>
        <begin position="597"/>
        <end position="662"/>
    </location>
</feature>
<feature type="compositionally biased region" description="Low complexity" evidence="1">
    <location>
        <begin position="758"/>
        <end position="771"/>
    </location>
</feature>
<feature type="compositionally biased region" description="Polar residues" evidence="1">
    <location>
        <begin position="20"/>
        <end position="30"/>
    </location>
</feature>
<dbReference type="InterPro" id="IPR015943">
    <property type="entry name" value="WD40/YVTN_repeat-like_dom_sf"/>
</dbReference>
<dbReference type="Gene3D" id="2.130.10.10">
    <property type="entry name" value="YVTN repeat-like/Quinoprotein amine dehydrogenase"/>
    <property type="match status" value="1"/>
</dbReference>
<dbReference type="AlphaFoldDB" id="A0A9P4TSX0"/>
<feature type="domain" description="DUF7165" evidence="2">
    <location>
        <begin position="36"/>
        <end position="359"/>
    </location>
</feature>
<proteinExistence type="predicted"/>
<dbReference type="SUPFAM" id="SSF50978">
    <property type="entry name" value="WD40 repeat-like"/>
    <property type="match status" value="1"/>
</dbReference>
<reference evidence="3" key="1">
    <citation type="journal article" date="2020" name="Stud. Mycol.">
        <title>101 Dothideomycetes genomes: a test case for predicting lifestyles and emergence of pathogens.</title>
        <authorList>
            <person name="Haridas S."/>
            <person name="Albert R."/>
            <person name="Binder M."/>
            <person name="Bloem J."/>
            <person name="Labutti K."/>
            <person name="Salamov A."/>
            <person name="Andreopoulos B."/>
            <person name="Baker S."/>
            <person name="Barry K."/>
            <person name="Bills G."/>
            <person name="Bluhm B."/>
            <person name="Cannon C."/>
            <person name="Castanera R."/>
            <person name="Culley D."/>
            <person name="Daum C."/>
            <person name="Ezra D."/>
            <person name="Gonzalez J."/>
            <person name="Henrissat B."/>
            <person name="Kuo A."/>
            <person name="Liang C."/>
            <person name="Lipzen A."/>
            <person name="Lutzoni F."/>
            <person name="Magnuson J."/>
            <person name="Mondo S."/>
            <person name="Nolan M."/>
            <person name="Ohm R."/>
            <person name="Pangilinan J."/>
            <person name="Park H.-J."/>
            <person name="Ramirez L."/>
            <person name="Alfaro M."/>
            <person name="Sun H."/>
            <person name="Tritt A."/>
            <person name="Yoshinaga Y."/>
            <person name="Zwiers L.-H."/>
            <person name="Turgeon B."/>
            <person name="Goodwin S."/>
            <person name="Spatafora J."/>
            <person name="Crous P."/>
            <person name="Grigoriev I."/>
        </authorList>
    </citation>
    <scope>NUCLEOTIDE SEQUENCE</scope>
    <source>
        <strain evidence="3">CBS 130266</strain>
    </source>
</reference>
<feature type="compositionally biased region" description="Polar residues" evidence="1">
    <location>
        <begin position="486"/>
        <end position="512"/>
    </location>
</feature>
<feature type="compositionally biased region" description="Polar residues" evidence="1">
    <location>
        <begin position="616"/>
        <end position="626"/>
    </location>
</feature>
<dbReference type="InterPro" id="IPR055589">
    <property type="entry name" value="DUF7165"/>
</dbReference>
<feature type="compositionally biased region" description="Polar residues" evidence="1">
    <location>
        <begin position="909"/>
        <end position="925"/>
    </location>
</feature>
<feature type="region of interest" description="Disordered" evidence="1">
    <location>
        <begin position="476"/>
        <end position="557"/>
    </location>
</feature>